<dbReference type="Proteomes" id="UP000706124">
    <property type="component" value="Unassembled WGS sequence"/>
</dbReference>
<dbReference type="GO" id="GO:0004185">
    <property type="term" value="F:serine-type carboxypeptidase activity"/>
    <property type="evidence" value="ECO:0007669"/>
    <property type="project" value="InterPro"/>
</dbReference>
<dbReference type="EMBL" id="SRPO01000054">
    <property type="protein sequence ID" value="KAG5944517.1"/>
    <property type="molecule type" value="Genomic_DNA"/>
</dbReference>
<evidence type="ECO:0000313" key="8">
    <source>
        <dbReference type="Proteomes" id="UP000706124"/>
    </source>
</evidence>
<reference evidence="7 8" key="1">
    <citation type="journal article" date="2020" name="bioRxiv">
        <title>Whole genome comparisons of ergot fungi reveals the divergence and evolution of species within the genus Claviceps are the result of varying mechanisms driving genome evolution and host range expansion.</title>
        <authorList>
            <person name="Wyka S.A."/>
            <person name="Mondo S.J."/>
            <person name="Liu M."/>
            <person name="Dettman J."/>
            <person name="Nalam V."/>
            <person name="Broders K.D."/>
        </authorList>
    </citation>
    <scope>NUCLEOTIDE SEQUENCE [LARGE SCALE GENOMIC DNA]</scope>
    <source>
        <strain evidence="7 8">CCC 1485</strain>
    </source>
</reference>
<comment type="caution">
    <text evidence="7">The sequence shown here is derived from an EMBL/GenBank/DDBJ whole genome shotgun (WGS) entry which is preliminary data.</text>
</comment>
<organism evidence="7 8">
    <name type="scientific">Claviceps pazoutovae</name>
    <dbReference type="NCBI Taxonomy" id="1649127"/>
    <lineage>
        <taxon>Eukaryota</taxon>
        <taxon>Fungi</taxon>
        <taxon>Dikarya</taxon>
        <taxon>Ascomycota</taxon>
        <taxon>Pezizomycotina</taxon>
        <taxon>Sordariomycetes</taxon>
        <taxon>Hypocreomycetidae</taxon>
        <taxon>Hypocreales</taxon>
        <taxon>Clavicipitaceae</taxon>
        <taxon>Claviceps</taxon>
    </lineage>
</organism>
<sequence length="564" mass="63603">MRKHLLSLLGLFASAAVAVESESHMRLLQHLHPDAIADFTGYTEAKEGHVVEGRHEPRGSSHDFLNEQTKQFAVNGAAIPEVKYDAGESYAGLLPISDKKDEQNKLFFWFFPSDNEQNRKKKEITIWINGGPGCSSLLGFLQENGPFVWRPGTLAPIANPWSWHHLTNMVWIEQPITVGYTTGNTTIHNEDELAVQFLGFWKNFIKTFSMQGYKIYFVGESYGGYYAPYISSHFVNANDTKYYDLQGLMVVDGISFKDDLQSEVTSESFVEQNYNLMPFDDRTMDVIHNISETCGYREYLNKYYTYPPSGPQPSVFPWVETLSNGTQKYKPGCGHLWDTIYKQARLDNPCFNIYNIQDHCPKLFDPLGENPYFDRQDVKKAVHAPLNHSWGLCVDTSFVKRDESEPPYKYELPNVIDKTRNVIYVQGGTDFILAPSGVLLGVQNMTWGGQMGFQSRPTDPFYVPRWGSGVLKGKFYGSELPDRSGVVGTTHTERGLTVVVTGLSGHEGPQYASTAAFRQLEKLLGRVQSLSDTVPFTLPNIGKVEQDKKPLGKGTYPIPYVGEH</sequence>
<evidence type="ECO:0000256" key="3">
    <source>
        <dbReference type="ARBA" id="ARBA00022670"/>
    </source>
</evidence>
<keyword evidence="6" id="KW-0732">Signal</keyword>
<evidence type="ECO:0008006" key="9">
    <source>
        <dbReference type="Google" id="ProtNLM"/>
    </source>
</evidence>
<evidence type="ECO:0000256" key="4">
    <source>
        <dbReference type="ARBA" id="ARBA00022801"/>
    </source>
</evidence>
<keyword evidence="2" id="KW-0121">Carboxypeptidase</keyword>
<evidence type="ECO:0000313" key="7">
    <source>
        <dbReference type="EMBL" id="KAG5944517.1"/>
    </source>
</evidence>
<dbReference type="GO" id="GO:0006508">
    <property type="term" value="P:proteolysis"/>
    <property type="evidence" value="ECO:0007669"/>
    <property type="project" value="UniProtKB-KW"/>
</dbReference>
<proteinExistence type="inferred from homology"/>
<dbReference type="PANTHER" id="PTHR11802:SF479">
    <property type="entry name" value="CARBOXYPEPTIDASE"/>
    <property type="match status" value="1"/>
</dbReference>
<evidence type="ECO:0000256" key="5">
    <source>
        <dbReference type="ARBA" id="ARBA00023180"/>
    </source>
</evidence>
<keyword evidence="3" id="KW-0645">Protease</keyword>
<dbReference type="InterPro" id="IPR029058">
    <property type="entry name" value="AB_hydrolase_fold"/>
</dbReference>
<evidence type="ECO:0000256" key="2">
    <source>
        <dbReference type="ARBA" id="ARBA00022645"/>
    </source>
</evidence>
<comment type="similarity">
    <text evidence="1">Belongs to the peptidase S10 family.</text>
</comment>
<feature type="signal peptide" evidence="6">
    <location>
        <begin position="1"/>
        <end position="21"/>
    </location>
</feature>
<dbReference type="InterPro" id="IPR001563">
    <property type="entry name" value="Peptidase_S10"/>
</dbReference>
<accession>A0A9P7MH03</accession>
<evidence type="ECO:0000256" key="1">
    <source>
        <dbReference type="ARBA" id="ARBA00009431"/>
    </source>
</evidence>
<name>A0A9P7MH03_9HYPO</name>
<dbReference type="SUPFAM" id="SSF53474">
    <property type="entry name" value="alpha/beta-Hydrolases"/>
    <property type="match status" value="1"/>
</dbReference>
<keyword evidence="5" id="KW-0325">Glycoprotein</keyword>
<dbReference type="PRINTS" id="PR00724">
    <property type="entry name" value="CRBOXYPTASEC"/>
</dbReference>
<feature type="chain" id="PRO_5040264781" description="Carboxypeptidase" evidence="6">
    <location>
        <begin position="22"/>
        <end position="564"/>
    </location>
</feature>
<dbReference type="AlphaFoldDB" id="A0A9P7MH03"/>
<protein>
    <recommendedName>
        <fullName evidence="9">Carboxypeptidase</fullName>
    </recommendedName>
</protein>
<keyword evidence="8" id="KW-1185">Reference proteome</keyword>
<dbReference type="Gene3D" id="3.40.50.1820">
    <property type="entry name" value="alpha/beta hydrolase"/>
    <property type="match status" value="1"/>
</dbReference>
<evidence type="ECO:0000256" key="6">
    <source>
        <dbReference type="SAM" id="SignalP"/>
    </source>
</evidence>
<dbReference type="PANTHER" id="PTHR11802">
    <property type="entry name" value="SERINE PROTEASE FAMILY S10 SERINE CARBOXYPEPTIDASE"/>
    <property type="match status" value="1"/>
</dbReference>
<dbReference type="Pfam" id="PF00450">
    <property type="entry name" value="Peptidase_S10"/>
    <property type="match status" value="1"/>
</dbReference>
<gene>
    <name evidence="7" type="ORF">E4U60_005899</name>
</gene>
<dbReference type="OrthoDB" id="443318at2759"/>
<keyword evidence="4" id="KW-0378">Hydrolase</keyword>